<proteinExistence type="predicted"/>
<feature type="transmembrane region" description="Helical" evidence="1">
    <location>
        <begin position="15"/>
        <end position="37"/>
    </location>
</feature>
<keyword evidence="1" id="KW-0472">Membrane</keyword>
<evidence type="ECO:0000313" key="2">
    <source>
        <dbReference type="EMBL" id="QHT09172.1"/>
    </source>
</evidence>
<name>A0A6C0CYD2_9ZZZZ</name>
<accession>A0A6C0CYD2</accession>
<reference evidence="2" key="1">
    <citation type="journal article" date="2020" name="Nature">
        <title>Giant virus diversity and host interactions through global metagenomics.</title>
        <authorList>
            <person name="Schulz F."/>
            <person name="Roux S."/>
            <person name="Paez-Espino D."/>
            <person name="Jungbluth S."/>
            <person name="Walsh D.A."/>
            <person name="Denef V.J."/>
            <person name="McMahon K.D."/>
            <person name="Konstantinidis K.T."/>
            <person name="Eloe-Fadrosh E.A."/>
            <person name="Kyrpides N.C."/>
            <person name="Woyke T."/>
        </authorList>
    </citation>
    <scope>NUCLEOTIDE SEQUENCE</scope>
    <source>
        <strain evidence="2">GVMAG-M-3300023110-24</strain>
    </source>
</reference>
<dbReference type="AlphaFoldDB" id="A0A6C0CYD2"/>
<keyword evidence="1" id="KW-1133">Transmembrane helix</keyword>
<sequence>MGFLNYISTNNDIRAIVGSIMLICLLLCILTCNYKFAVCQENINKNKVIHSSGHHKICNNRNDMINLHNNNLNNL</sequence>
<organism evidence="2">
    <name type="scientific">viral metagenome</name>
    <dbReference type="NCBI Taxonomy" id="1070528"/>
    <lineage>
        <taxon>unclassified sequences</taxon>
        <taxon>metagenomes</taxon>
        <taxon>organismal metagenomes</taxon>
    </lineage>
</organism>
<keyword evidence="1" id="KW-0812">Transmembrane</keyword>
<dbReference type="EMBL" id="MN739508">
    <property type="protein sequence ID" value="QHT09172.1"/>
    <property type="molecule type" value="Genomic_DNA"/>
</dbReference>
<protein>
    <submittedName>
        <fullName evidence="2">Uncharacterized protein</fullName>
    </submittedName>
</protein>
<evidence type="ECO:0000256" key="1">
    <source>
        <dbReference type="SAM" id="Phobius"/>
    </source>
</evidence>